<protein>
    <submittedName>
        <fullName evidence="2">Uncharacterized protein</fullName>
    </submittedName>
</protein>
<dbReference type="HOGENOM" id="CLU_2371679_0_0_9"/>
<comment type="caution">
    <text evidence="2">The sequence shown here is derived from an EMBL/GenBank/DDBJ whole genome shotgun (WGS) entry which is preliminary data.</text>
</comment>
<proteinExistence type="predicted"/>
<keyword evidence="3" id="KW-1185">Reference proteome</keyword>
<keyword evidence="1" id="KW-0812">Transmembrane</keyword>
<dbReference type="EMBL" id="ACBY02000014">
    <property type="protein sequence ID" value="EFB76926.1"/>
    <property type="molecule type" value="Genomic_DNA"/>
</dbReference>
<keyword evidence="1" id="KW-0472">Membrane</keyword>
<dbReference type="Proteomes" id="UP000003438">
    <property type="component" value="Unassembled WGS sequence"/>
</dbReference>
<feature type="transmembrane region" description="Helical" evidence="1">
    <location>
        <begin position="49"/>
        <end position="67"/>
    </location>
</feature>
<sequence length="95" mass="10151">MELKKEEFGMKQVWIKALMGKLAATASMLLFLVLVPAAAAGSLPVWAAVLLGVLGLMILNTACGVLLPEEKKEEAQQPEALRPVQLRVVRGGRAA</sequence>
<evidence type="ECO:0000256" key="1">
    <source>
        <dbReference type="SAM" id="Phobius"/>
    </source>
</evidence>
<name>D1PJH8_9FIRM</name>
<keyword evidence="1" id="KW-1133">Transmembrane helix</keyword>
<organism evidence="2 3">
    <name type="scientific">Subdoligranulum variabile DSM 15176</name>
    <dbReference type="NCBI Taxonomy" id="411471"/>
    <lineage>
        <taxon>Bacteria</taxon>
        <taxon>Bacillati</taxon>
        <taxon>Bacillota</taxon>
        <taxon>Clostridia</taxon>
        <taxon>Eubacteriales</taxon>
        <taxon>Oscillospiraceae</taxon>
        <taxon>Subdoligranulum</taxon>
    </lineage>
</organism>
<reference evidence="2" key="1">
    <citation type="submission" date="2009-12" db="EMBL/GenBank/DDBJ databases">
        <authorList>
            <person name="Weinstock G."/>
            <person name="Sodergren E."/>
            <person name="Clifton S."/>
            <person name="Fulton L."/>
            <person name="Fulton B."/>
            <person name="Courtney L."/>
            <person name="Fronick C."/>
            <person name="Harrison M."/>
            <person name="Strong C."/>
            <person name="Farmer C."/>
            <person name="Delahaunty K."/>
            <person name="Markovic C."/>
            <person name="Hall O."/>
            <person name="Minx P."/>
            <person name="Tomlinson C."/>
            <person name="Mitreva M."/>
            <person name="Nelson J."/>
            <person name="Hou S."/>
            <person name="Wollam A."/>
            <person name="Pepin K.H."/>
            <person name="Johnson M."/>
            <person name="Bhonagiri V."/>
            <person name="Nash W.E."/>
            <person name="Warren W."/>
            <person name="Chinwalla A."/>
            <person name="Mardis E.R."/>
            <person name="Wilson R.K."/>
        </authorList>
    </citation>
    <scope>NUCLEOTIDE SEQUENCE [LARGE SCALE GENOMIC DNA]</scope>
    <source>
        <strain evidence="2">DSM 15176</strain>
    </source>
</reference>
<accession>D1PJH8</accession>
<dbReference type="STRING" id="411471.SUBVAR_04547"/>
<evidence type="ECO:0000313" key="3">
    <source>
        <dbReference type="Proteomes" id="UP000003438"/>
    </source>
</evidence>
<gene>
    <name evidence="2" type="ORF">SUBVAR_04547</name>
</gene>
<evidence type="ECO:0000313" key="2">
    <source>
        <dbReference type="EMBL" id="EFB76926.1"/>
    </source>
</evidence>
<dbReference type="AlphaFoldDB" id="D1PJH8"/>